<feature type="region of interest" description="Disordered" evidence="1">
    <location>
        <begin position="228"/>
        <end position="260"/>
    </location>
</feature>
<keyword evidence="4" id="KW-1185">Reference proteome</keyword>
<feature type="region of interest" description="Disordered" evidence="1">
    <location>
        <begin position="272"/>
        <end position="294"/>
    </location>
</feature>
<feature type="signal peptide" evidence="2">
    <location>
        <begin position="1"/>
        <end position="21"/>
    </location>
</feature>
<sequence precursor="true">MRCRFALAFPLAMLGTLSADAGAAVIPVSIYQGTISTGPYTSDVGGLGSVSLPPWLPTTLVESPQGGGSIDLPITSSLFSPGKAYPDQTYPIVGQFRLTLRLLTPGTTDQFGGPEVVLAGIMSGSLDGPKGGDLAGGWSGGYGGTATFVTFNAVPGLSQDTSQLPAVLQDALKHPDHVHVSVLVTGGFPNYLQASVTFDPTSANEVPEPSVLLTLVAGLGLLIPRPRRAGARPTARSQAAYDPSGLVEEALQPGDNPDEKGAFDVHWLGAQEARQRDEETPRRGPSHRRGHVTMTDLIPSLLESGRTAISTR</sequence>
<gene>
    <name evidence="3" type="ORF">OJF2_45850</name>
</gene>
<dbReference type="EMBL" id="CP042997">
    <property type="protein sequence ID" value="QEH36027.1"/>
    <property type="molecule type" value="Genomic_DNA"/>
</dbReference>
<keyword evidence="2" id="KW-0732">Signal</keyword>
<evidence type="ECO:0000313" key="3">
    <source>
        <dbReference type="EMBL" id="QEH36027.1"/>
    </source>
</evidence>
<feature type="chain" id="PRO_5023056941" description="PEP-CTERM protein-sorting domain-containing protein" evidence="2">
    <location>
        <begin position="22"/>
        <end position="312"/>
    </location>
</feature>
<protein>
    <recommendedName>
        <fullName evidence="5">PEP-CTERM protein-sorting domain-containing protein</fullName>
    </recommendedName>
</protein>
<organism evidence="3 4">
    <name type="scientific">Aquisphaera giovannonii</name>
    <dbReference type="NCBI Taxonomy" id="406548"/>
    <lineage>
        <taxon>Bacteria</taxon>
        <taxon>Pseudomonadati</taxon>
        <taxon>Planctomycetota</taxon>
        <taxon>Planctomycetia</taxon>
        <taxon>Isosphaerales</taxon>
        <taxon>Isosphaeraceae</taxon>
        <taxon>Aquisphaera</taxon>
    </lineage>
</organism>
<dbReference type="RefSeq" id="WP_148595753.1">
    <property type="nucleotide sequence ID" value="NZ_CP042997.1"/>
</dbReference>
<dbReference type="KEGG" id="agv:OJF2_45850"/>
<evidence type="ECO:0000313" key="4">
    <source>
        <dbReference type="Proteomes" id="UP000324233"/>
    </source>
</evidence>
<evidence type="ECO:0000256" key="2">
    <source>
        <dbReference type="SAM" id="SignalP"/>
    </source>
</evidence>
<name>A0A5B9W6S0_9BACT</name>
<reference evidence="3 4" key="1">
    <citation type="submission" date="2019-08" db="EMBL/GenBank/DDBJ databases">
        <title>Deep-cultivation of Planctomycetes and their phenomic and genomic characterization uncovers novel biology.</title>
        <authorList>
            <person name="Wiegand S."/>
            <person name="Jogler M."/>
            <person name="Boedeker C."/>
            <person name="Pinto D."/>
            <person name="Vollmers J."/>
            <person name="Rivas-Marin E."/>
            <person name="Kohn T."/>
            <person name="Peeters S.H."/>
            <person name="Heuer A."/>
            <person name="Rast P."/>
            <person name="Oberbeckmann S."/>
            <person name="Bunk B."/>
            <person name="Jeske O."/>
            <person name="Meyerdierks A."/>
            <person name="Storesund J.E."/>
            <person name="Kallscheuer N."/>
            <person name="Luecker S."/>
            <person name="Lage O.M."/>
            <person name="Pohl T."/>
            <person name="Merkel B.J."/>
            <person name="Hornburger P."/>
            <person name="Mueller R.-W."/>
            <person name="Bruemmer F."/>
            <person name="Labrenz M."/>
            <person name="Spormann A.M."/>
            <person name="Op den Camp H."/>
            <person name="Overmann J."/>
            <person name="Amann R."/>
            <person name="Jetten M.S.M."/>
            <person name="Mascher T."/>
            <person name="Medema M.H."/>
            <person name="Devos D.P."/>
            <person name="Kaster A.-K."/>
            <person name="Ovreas L."/>
            <person name="Rohde M."/>
            <person name="Galperin M.Y."/>
            <person name="Jogler C."/>
        </authorList>
    </citation>
    <scope>NUCLEOTIDE SEQUENCE [LARGE SCALE GENOMIC DNA]</scope>
    <source>
        <strain evidence="3 4">OJF2</strain>
    </source>
</reference>
<evidence type="ECO:0000256" key="1">
    <source>
        <dbReference type="SAM" id="MobiDB-lite"/>
    </source>
</evidence>
<evidence type="ECO:0008006" key="5">
    <source>
        <dbReference type="Google" id="ProtNLM"/>
    </source>
</evidence>
<feature type="compositionally biased region" description="Basic and acidic residues" evidence="1">
    <location>
        <begin position="273"/>
        <end position="282"/>
    </location>
</feature>
<dbReference type="Proteomes" id="UP000324233">
    <property type="component" value="Chromosome"/>
</dbReference>
<accession>A0A5B9W6S0</accession>
<dbReference type="AlphaFoldDB" id="A0A5B9W6S0"/>
<proteinExistence type="predicted"/>